<evidence type="ECO:0000256" key="7">
    <source>
        <dbReference type="SAM" id="MobiDB-lite"/>
    </source>
</evidence>
<evidence type="ECO:0000256" key="1">
    <source>
        <dbReference type="ARBA" id="ARBA00022527"/>
    </source>
</evidence>
<dbReference type="InterPro" id="IPR000719">
    <property type="entry name" value="Prot_kinase_dom"/>
</dbReference>
<dbReference type="Proteomes" id="UP000675881">
    <property type="component" value="Chromosome 14"/>
</dbReference>
<dbReference type="GO" id="GO:0000725">
    <property type="term" value="P:recombinational repair"/>
    <property type="evidence" value="ECO:0007669"/>
    <property type="project" value="InterPro"/>
</dbReference>
<keyword evidence="4" id="KW-0418">Kinase</keyword>
<feature type="region of interest" description="Disordered" evidence="7">
    <location>
        <begin position="718"/>
        <end position="757"/>
    </location>
</feature>
<dbReference type="Pfam" id="PF00069">
    <property type="entry name" value="Pkinase"/>
    <property type="match status" value="1"/>
</dbReference>
<feature type="binding site" evidence="6">
    <location>
        <position position="149"/>
    </location>
    <ligand>
        <name>ATP</name>
        <dbReference type="ChEBI" id="CHEBI:30616"/>
    </ligand>
</feature>
<dbReference type="SUPFAM" id="SSF56112">
    <property type="entry name" value="Protein kinase-like (PK-like)"/>
    <property type="match status" value="2"/>
</dbReference>
<feature type="compositionally biased region" description="Polar residues" evidence="7">
    <location>
        <begin position="718"/>
        <end position="734"/>
    </location>
</feature>
<dbReference type="SMART" id="SM00220">
    <property type="entry name" value="S_TKc"/>
    <property type="match status" value="1"/>
</dbReference>
<evidence type="ECO:0000256" key="5">
    <source>
        <dbReference type="ARBA" id="ARBA00022840"/>
    </source>
</evidence>
<dbReference type="AlphaFoldDB" id="A0A7R8H4U3"/>
<keyword evidence="5 6" id="KW-0067">ATP-binding</keyword>
<dbReference type="FunFam" id="1.10.510.10:FF:000026">
    <property type="entry name" value="Calcium/calmodulin-dependent protein kinase type 1"/>
    <property type="match status" value="1"/>
</dbReference>
<dbReference type="Gene3D" id="3.30.200.20">
    <property type="entry name" value="Phosphorylase Kinase, domain 1"/>
    <property type="match status" value="2"/>
</dbReference>
<keyword evidence="2 8" id="KW-0808">Transferase</keyword>
<evidence type="ECO:0000256" key="4">
    <source>
        <dbReference type="ARBA" id="ARBA00022777"/>
    </source>
</evidence>
<feature type="compositionally biased region" description="Basic and acidic residues" evidence="7">
    <location>
        <begin position="534"/>
        <end position="543"/>
    </location>
</feature>
<evidence type="ECO:0000256" key="3">
    <source>
        <dbReference type="ARBA" id="ARBA00022741"/>
    </source>
</evidence>
<dbReference type="EC" id="2.7.11.17" evidence="8"/>
<accession>A0A7R8H4U3</accession>
<dbReference type="PROSITE" id="PS50011">
    <property type="entry name" value="PROTEIN_KINASE_DOM"/>
    <property type="match status" value="1"/>
</dbReference>
<dbReference type="InterPro" id="IPR058570">
    <property type="entry name" value="HROB_OB"/>
</dbReference>
<proteinExistence type="predicted"/>
<dbReference type="GO" id="GO:0004683">
    <property type="term" value="F:calcium/calmodulin-dependent protein kinase activity"/>
    <property type="evidence" value="ECO:0007669"/>
    <property type="project" value="UniProtKB-EC"/>
</dbReference>
<evidence type="ECO:0000256" key="2">
    <source>
        <dbReference type="ARBA" id="ARBA00022679"/>
    </source>
</evidence>
<dbReference type="InterPro" id="IPR017441">
    <property type="entry name" value="Protein_kinase_ATP_BS"/>
</dbReference>
<dbReference type="PROSITE" id="PS00107">
    <property type="entry name" value="PROTEIN_KINASE_ATP"/>
    <property type="match status" value="1"/>
</dbReference>
<organism evidence="8 9">
    <name type="scientific">Lepeophtheirus salmonis</name>
    <name type="common">Salmon louse</name>
    <name type="synonym">Caligus salmonis</name>
    <dbReference type="NCBI Taxonomy" id="72036"/>
    <lineage>
        <taxon>Eukaryota</taxon>
        <taxon>Metazoa</taxon>
        <taxon>Ecdysozoa</taxon>
        <taxon>Arthropoda</taxon>
        <taxon>Crustacea</taxon>
        <taxon>Multicrustacea</taxon>
        <taxon>Hexanauplia</taxon>
        <taxon>Copepoda</taxon>
        <taxon>Siphonostomatoida</taxon>
        <taxon>Caligidae</taxon>
        <taxon>Lepeophtheirus</taxon>
    </lineage>
</organism>
<keyword evidence="1" id="KW-0723">Serine/threonine-protein kinase</keyword>
<evidence type="ECO:0000256" key="6">
    <source>
        <dbReference type="PROSITE-ProRule" id="PRU10141"/>
    </source>
</evidence>
<dbReference type="Gene3D" id="1.10.510.10">
    <property type="entry name" value="Transferase(Phosphotransferase) domain 1"/>
    <property type="match status" value="1"/>
</dbReference>
<dbReference type="PROSITE" id="PS00108">
    <property type="entry name" value="PROTEIN_KINASE_ST"/>
    <property type="match status" value="1"/>
</dbReference>
<name>A0A7R8H4U3_LEPSM</name>
<feature type="region of interest" description="Disordered" evidence="7">
    <location>
        <begin position="447"/>
        <end position="543"/>
    </location>
</feature>
<reference evidence="8" key="1">
    <citation type="submission" date="2021-02" db="EMBL/GenBank/DDBJ databases">
        <authorList>
            <person name="Bekaert M."/>
        </authorList>
    </citation>
    <scope>NUCLEOTIDE SEQUENCE</scope>
    <source>
        <strain evidence="8">IoA-00</strain>
    </source>
</reference>
<dbReference type="PANTHER" id="PTHR24347">
    <property type="entry name" value="SERINE/THREONINE-PROTEIN KINASE"/>
    <property type="match status" value="1"/>
</dbReference>
<gene>
    <name evidence="8" type="ORF">LSAA_5407</name>
</gene>
<dbReference type="InterPro" id="IPR011009">
    <property type="entry name" value="Kinase-like_dom_sf"/>
</dbReference>
<dbReference type="Pfam" id="PF15072">
    <property type="entry name" value="HROB"/>
    <property type="match status" value="1"/>
</dbReference>
<keyword evidence="9" id="KW-1185">Reference proteome</keyword>
<feature type="region of interest" description="Disordered" evidence="7">
    <location>
        <begin position="88"/>
        <end position="110"/>
    </location>
</feature>
<dbReference type="CDD" id="cd14083">
    <property type="entry name" value="STKc_CaMKI"/>
    <property type="match status" value="1"/>
</dbReference>
<dbReference type="GO" id="GO:0005524">
    <property type="term" value="F:ATP binding"/>
    <property type="evidence" value="ECO:0007669"/>
    <property type="project" value="UniProtKB-UniRule"/>
</dbReference>
<dbReference type="FunFam" id="3.30.200.20:FF:000315">
    <property type="entry name" value="Calcium-dependent protein kinase 3"/>
    <property type="match status" value="1"/>
</dbReference>
<dbReference type="EMBL" id="HG994593">
    <property type="protein sequence ID" value="CAF2854082.1"/>
    <property type="molecule type" value="Genomic_DNA"/>
</dbReference>
<keyword evidence="3 6" id="KW-0547">Nucleotide-binding</keyword>
<evidence type="ECO:0000313" key="9">
    <source>
        <dbReference type="Proteomes" id="UP000675881"/>
    </source>
</evidence>
<sequence>MFKKRDRRCSAIQFMLYTDPNYETRLFPAHWPTVSKLGLRANNKVYLEVLKSVGDLLVQSSGPWKILDIEAGVGVGVQVQRYPGLDSQRAGAVHSKSSTKVGDPNNKKDAKVPTVEDKYIMKDVLGTGAFSQVRLAEQREEPSKLYAIKIIDKKALKGKEDSLENEIKVLRRLDHPNVVKLLEAYESKSSVYLVMELLHHPNIVELLEVHEERHKVYLVMELVTGGELFDRIVEKGSYTEKDAADLIKQVLSAVAYMHTEGVVHRDLKPENLLYHSTDEDSKIMISDFGLSKMEDSGIMATACGTPGYVAPEVLAQKPYGKSVDVWSIGVISYILLCGYPPFYDENDANLFAQILKGEFEFDSPYWDDISDEAKAFIRQLMCVDVDKRLSCSEALEHAWITGAKNDKDIHASVSEQLKKNFAKSRWRQAYNAIAVSRQMKKMVLNSGATTTDNKDNSPGPEKSAAEVNGLTINYSRLDLDDKRKEDKPQNLSRNIKGALRSCNNKGPESPGKSRKRKFPGPAGILLESSPSSKIRFENSSDEIKDDYETLKENNQGTTTENENSDDLCGDIWMKMLSDYDTSCDEIDSYSISKLKGQSLPGSTAPDPTCSLVDPSGSINGMIHRAVMEKYRVHLSIGSILVLRNVAVLMTLRNHYVNVTLNNLLSIYQSGASPRRIIVSTSHHPLSISQIIKESKLSSRIKDVNQPLSKKVVDNPFINPTSKIPSSHTSNTFQFKKSGASPSKFHAQSPPIDSSESDILLEGLDEDSLFGDF</sequence>
<dbReference type="InterPro" id="IPR008271">
    <property type="entry name" value="Ser/Thr_kinase_AS"/>
</dbReference>
<protein>
    <submittedName>
        <fullName evidence="8">CAMK1</fullName>
        <ecNumber evidence="8">2.7.11.17</ecNumber>
    </submittedName>
</protein>
<feature type="compositionally biased region" description="Basic and acidic residues" evidence="7">
    <location>
        <begin position="477"/>
        <end position="488"/>
    </location>
</feature>
<evidence type="ECO:0000313" key="8">
    <source>
        <dbReference type="EMBL" id="CAF2854082.1"/>
    </source>
</evidence>
<dbReference type="OrthoDB" id="40902at2759"/>